<gene>
    <name evidence="3" type="ORF">CBF37_01945</name>
</gene>
<dbReference type="InterPro" id="IPR013357">
    <property type="entry name" value="Acetaldehyde_DH_acetylating"/>
</dbReference>
<dbReference type="InterPro" id="IPR016163">
    <property type="entry name" value="Ald_DH_C"/>
</dbReference>
<dbReference type="InterPro" id="IPR015590">
    <property type="entry name" value="Aldehyde_DH_dom"/>
</dbReference>
<dbReference type="Proteomes" id="UP000287857">
    <property type="component" value="Unassembled WGS sequence"/>
</dbReference>
<organism evidence="3 4">
    <name type="scientific">Vagococcus vulneris</name>
    <dbReference type="NCBI Taxonomy" id="1977869"/>
    <lineage>
        <taxon>Bacteria</taxon>
        <taxon>Bacillati</taxon>
        <taxon>Bacillota</taxon>
        <taxon>Bacilli</taxon>
        <taxon>Lactobacillales</taxon>
        <taxon>Enterococcaceae</taxon>
        <taxon>Vagococcus</taxon>
    </lineage>
</organism>
<dbReference type="NCBIfam" id="TIGR02518">
    <property type="entry name" value="EutH_ACDH"/>
    <property type="match status" value="1"/>
</dbReference>
<comment type="caution">
    <text evidence="3">The sequence shown here is derived from an EMBL/GenBank/DDBJ whole genome shotgun (WGS) entry which is preliminary data.</text>
</comment>
<evidence type="ECO:0000256" key="1">
    <source>
        <dbReference type="ARBA" id="ARBA00023002"/>
    </source>
</evidence>
<keyword evidence="1" id="KW-0560">Oxidoreductase</keyword>
<keyword evidence="4" id="KW-1185">Reference proteome</keyword>
<proteinExistence type="predicted"/>
<evidence type="ECO:0000259" key="2">
    <source>
        <dbReference type="Pfam" id="PF00171"/>
    </source>
</evidence>
<dbReference type="AlphaFoldDB" id="A0A430A143"/>
<reference evidence="3 4" key="1">
    <citation type="submission" date="2017-05" db="EMBL/GenBank/DDBJ databases">
        <title>Vagococcus spp. assemblies.</title>
        <authorList>
            <person name="Gulvik C.A."/>
        </authorList>
    </citation>
    <scope>NUCLEOTIDE SEQUENCE [LARGE SCALE GENOMIC DNA]</scope>
    <source>
        <strain evidence="3 4">SS1995</strain>
    </source>
</reference>
<dbReference type="RefSeq" id="WP_125983039.1">
    <property type="nucleotide sequence ID" value="NZ_NGJS01000002.1"/>
</dbReference>
<feature type="domain" description="Aldehyde dehydrogenase" evidence="2">
    <location>
        <begin position="10"/>
        <end position="289"/>
    </location>
</feature>
<dbReference type="PANTHER" id="PTHR11699">
    <property type="entry name" value="ALDEHYDE DEHYDROGENASE-RELATED"/>
    <property type="match status" value="1"/>
</dbReference>
<dbReference type="Gene3D" id="3.40.605.10">
    <property type="entry name" value="Aldehyde Dehydrogenase, Chain A, domain 1"/>
    <property type="match status" value="1"/>
</dbReference>
<dbReference type="SUPFAM" id="SSF53720">
    <property type="entry name" value="ALDH-like"/>
    <property type="match status" value="1"/>
</dbReference>
<accession>A0A430A143</accession>
<evidence type="ECO:0000313" key="3">
    <source>
        <dbReference type="EMBL" id="RSU00087.1"/>
    </source>
</evidence>
<dbReference type="CDD" id="cd07122">
    <property type="entry name" value="ALDH_F20_ACDH"/>
    <property type="match status" value="1"/>
</dbReference>
<dbReference type="Gene3D" id="3.40.309.10">
    <property type="entry name" value="Aldehyde Dehydrogenase, Chain A, domain 2"/>
    <property type="match status" value="1"/>
</dbReference>
<dbReference type="EMBL" id="NGJS01000002">
    <property type="protein sequence ID" value="RSU00087.1"/>
    <property type="molecule type" value="Genomic_DNA"/>
</dbReference>
<dbReference type="InterPro" id="IPR016162">
    <property type="entry name" value="Ald_DH_N"/>
</dbReference>
<sequence>MLMEKEQTNNLNEVDGLVERAVAAQHIYANFTQEQVDKIVGAVAEHLTEKATELAEMANKETGFGNVTDKTTKNLFASETLYDSIKDMKTVGIVEEDKVKKLIKVAVPMGVVAALIPSTNPTSTTIFKSLLALKTRNAIILSPHPKALNAIMKTVDYINEAAESAGAPANLVQVITEPSLEGTQSLMANRKTALILATGGEGMVRAAYSSGNPAIGVGPGNTPVMIEKSANIEMAVDRIIESKTFDYGTICASEQAIVVEEAIKDDVVKALKERHVHFMTKEESEKVGQFIMRENGTMNPQIVGKKATEIAALSGIDVPEETLVLISEQTEISKQNPYSREKLSPILALFTVANWSEGVETCQTLLRNEGAGHTAVLHTENDDLVKEFGLVIPASRILINTLAALGAIGGTTNLNPSLTLGCGAVGGSSLSENVHVAQLLNTNYVAYGTN</sequence>
<dbReference type="GO" id="GO:0016620">
    <property type="term" value="F:oxidoreductase activity, acting on the aldehyde or oxo group of donors, NAD or NADP as acceptor"/>
    <property type="evidence" value="ECO:0007669"/>
    <property type="project" value="InterPro"/>
</dbReference>
<protein>
    <submittedName>
        <fullName evidence="3">Acetaldehyde dehydrogenase (Acetylating)</fullName>
    </submittedName>
</protein>
<evidence type="ECO:0000313" key="4">
    <source>
        <dbReference type="Proteomes" id="UP000287857"/>
    </source>
</evidence>
<dbReference type="OrthoDB" id="9815791at2"/>
<dbReference type="Pfam" id="PF00171">
    <property type="entry name" value="Aldedh"/>
    <property type="match status" value="1"/>
</dbReference>
<dbReference type="InterPro" id="IPR016161">
    <property type="entry name" value="Ald_DH/histidinol_DH"/>
</dbReference>
<name>A0A430A143_9ENTE</name>